<gene>
    <name evidence="3" type="ORF">EYH37_05295</name>
</gene>
<evidence type="ECO:0000313" key="3">
    <source>
        <dbReference type="EMBL" id="HIP98755.1"/>
    </source>
</evidence>
<organism evidence="3 4">
    <name type="scientific">Aquifex aeolicus</name>
    <dbReference type="NCBI Taxonomy" id="63363"/>
    <lineage>
        <taxon>Bacteria</taxon>
        <taxon>Pseudomonadati</taxon>
        <taxon>Aquificota</taxon>
        <taxon>Aquificia</taxon>
        <taxon>Aquificales</taxon>
        <taxon>Aquificaceae</taxon>
        <taxon>Aquifex</taxon>
    </lineage>
</organism>
<dbReference type="Proteomes" id="UP000606463">
    <property type="component" value="Unassembled WGS sequence"/>
</dbReference>
<dbReference type="Pfam" id="PF09335">
    <property type="entry name" value="VTT_dom"/>
    <property type="match status" value="1"/>
</dbReference>
<name>A0A9D1CFD0_AQUAO</name>
<sequence length="160" mass="18341">MLEGFLPPEWIDAAKELVKDYGYWALFVISFTEAFINPIVPYIFIAGAPYFGLDLWLSAVISYLGNLLGAAFTYYLGKHLGEKWGKKILGERLYFKGEILFNRYGFWAVILGEPFKLVCWLGGIFQMEFFRYMLATALSRGVRIFGFTLLVQLGIDLFSK</sequence>
<accession>A0A9D1CFD0</accession>
<proteinExistence type="predicted"/>
<keyword evidence="1" id="KW-0472">Membrane</keyword>
<feature type="transmembrane region" description="Helical" evidence="1">
    <location>
        <begin position="104"/>
        <end position="125"/>
    </location>
</feature>
<dbReference type="InterPro" id="IPR051311">
    <property type="entry name" value="DedA_domain"/>
</dbReference>
<dbReference type="PANTHER" id="PTHR42709">
    <property type="entry name" value="ALKALINE PHOSPHATASE LIKE PROTEIN"/>
    <property type="match status" value="1"/>
</dbReference>
<protein>
    <submittedName>
        <fullName evidence="3">DedA family protein</fullName>
    </submittedName>
</protein>
<evidence type="ECO:0000313" key="4">
    <source>
        <dbReference type="Proteomes" id="UP000606463"/>
    </source>
</evidence>
<comment type="caution">
    <text evidence="3">The sequence shown here is derived from an EMBL/GenBank/DDBJ whole genome shotgun (WGS) entry which is preliminary data.</text>
</comment>
<dbReference type="InterPro" id="IPR032816">
    <property type="entry name" value="VTT_dom"/>
</dbReference>
<keyword evidence="1" id="KW-1133">Transmembrane helix</keyword>
<dbReference type="EMBL" id="DQVE01000055">
    <property type="protein sequence ID" value="HIP98755.1"/>
    <property type="molecule type" value="Genomic_DNA"/>
</dbReference>
<feature type="domain" description="VTT" evidence="2">
    <location>
        <begin position="40"/>
        <end position="152"/>
    </location>
</feature>
<evidence type="ECO:0000259" key="2">
    <source>
        <dbReference type="Pfam" id="PF09335"/>
    </source>
</evidence>
<feature type="transmembrane region" description="Helical" evidence="1">
    <location>
        <begin position="21"/>
        <end position="44"/>
    </location>
</feature>
<dbReference type="PANTHER" id="PTHR42709:SF11">
    <property type="entry name" value="DEDA FAMILY PROTEIN"/>
    <property type="match status" value="1"/>
</dbReference>
<dbReference type="AlphaFoldDB" id="A0A9D1CFD0"/>
<dbReference type="GO" id="GO:0005886">
    <property type="term" value="C:plasma membrane"/>
    <property type="evidence" value="ECO:0007669"/>
    <property type="project" value="TreeGrafter"/>
</dbReference>
<reference evidence="3" key="1">
    <citation type="journal article" date="2020" name="ISME J.">
        <title>Gammaproteobacteria mediating utilization of methyl-, sulfur- and petroleum organic compounds in deep ocean hydrothermal plumes.</title>
        <authorList>
            <person name="Zhou Z."/>
            <person name="Liu Y."/>
            <person name="Pan J."/>
            <person name="Cron B.R."/>
            <person name="Toner B.M."/>
            <person name="Anantharaman K."/>
            <person name="Breier J.A."/>
            <person name="Dick G.J."/>
            <person name="Li M."/>
        </authorList>
    </citation>
    <scope>NUCLEOTIDE SEQUENCE</scope>
    <source>
        <strain evidence="3">SZUA-1501</strain>
    </source>
</reference>
<keyword evidence="1" id="KW-0812">Transmembrane</keyword>
<feature type="transmembrane region" description="Helical" evidence="1">
    <location>
        <begin position="56"/>
        <end position="77"/>
    </location>
</feature>
<feature type="transmembrane region" description="Helical" evidence="1">
    <location>
        <begin position="137"/>
        <end position="158"/>
    </location>
</feature>
<evidence type="ECO:0000256" key="1">
    <source>
        <dbReference type="SAM" id="Phobius"/>
    </source>
</evidence>